<feature type="transmembrane region" description="Helical" evidence="1">
    <location>
        <begin position="238"/>
        <end position="259"/>
    </location>
</feature>
<proteinExistence type="predicted"/>
<gene>
    <name evidence="2" type="ORF">KM295_09335</name>
</gene>
<dbReference type="Proteomes" id="UP001139494">
    <property type="component" value="Unassembled WGS sequence"/>
</dbReference>
<feature type="transmembrane region" description="Helical" evidence="1">
    <location>
        <begin position="12"/>
        <end position="37"/>
    </location>
</feature>
<evidence type="ECO:0000313" key="2">
    <source>
        <dbReference type="EMBL" id="MCQ4333675.1"/>
    </source>
</evidence>
<dbReference type="RefSeq" id="WP_256029702.1">
    <property type="nucleotide sequence ID" value="NZ_JAHLKM010000011.1"/>
</dbReference>
<sequence length="353" mass="38610">MSASTRVKHQVAVYGAVAGAVLVVLGIAAIAAGGYVYTNPPTEEIPPQETDVQEFSASIDHSAEVVETTPLYESGTTVENQPVYFTNATPDLRIVATANVPDDRPVNVSHELTLYREITFQETVFWDEQEMLAADRTVVEDGQLRIEAELDVRSVAARNAEIDGVLADVGSVTTGIRLRTTYETESTDGEPYEGELTTGSQIQITDRAYWFQSDFGASATESQTTAGSVREQPPNFTLVGALGGLGILLVLGGIGLAYWSSRTADVRDLEEQVYRARYDEWISEGDFPTDAGKQYVYINSLEDLVDIAIDTGKRVIHDPELEVYGVVDEDIVYYHASDPTTVDSWVNFSRGES</sequence>
<dbReference type="InterPro" id="IPR035185">
    <property type="entry name" value="DUF5305"/>
</dbReference>
<protein>
    <submittedName>
        <fullName evidence="2">DUF5305 domain-containing protein</fullName>
    </submittedName>
</protein>
<keyword evidence="1" id="KW-0812">Transmembrane</keyword>
<reference evidence="2" key="1">
    <citation type="journal article" date="2023" name="Front. Microbiol.">
        <title>Genomic-based phylogenetic and metabolic analyses of the genus Natronomonas, and description of Natronomonas aquatica sp. nov.</title>
        <authorList>
            <person name="Garcia-Roldan A."/>
            <person name="Duran-Viseras A."/>
            <person name="de la Haba R.R."/>
            <person name="Corral P."/>
            <person name="Sanchez-Porro C."/>
            <person name="Ventosa A."/>
        </authorList>
    </citation>
    <scope>NUCLEOTIDE SEQUENCE</scope>
    <source>
        <strain evidence="2">F2-12</strain>
    </source>
</reference>
<keyword evidence="1" id="KW-1133">Transmembrane helix</keyword>
<evidence type="ECO:0000313" key="3">
    <source>
        <dbReference type="Proteomes" id="UP001139494"/>
    </source>
</evidence>
<dbReference type="Pfam" id="PF17231">
    <property type="entry name" value="DUF5305"/>
    <property type="match status" value="1"/>
</dbReference>
<organism evidence="2 3">
    <name type="scientific">Natronomonas aquatica</name>
    <dbReference type="NCBI Taxonomy" id="2841590"/>
    <lineage>
        <taxon>Archaea</taxon>
        <taxon>Methanobacteriati</taxon>
        <taxon>Methanobacteriota</taxon>
        <taxon>Stenosarchaea group</taxon>
        <taxon>Halobacteria</taxon>
        <taxon>Halobacteriales</taxon>
        <taxon>Natronomonadaceae</taxon>
        <taxon>Natronomonas</taxon>
    </lineage>
</organism>
<accession>A0A9R1CTH5</accession>
<dbReference type="EMBL" id="JAHLKM010000011">
    <property type="protein sequence ID" value="MCQ4333675.1"/>
    <property type="molecule type" value="Genomic_DNA"/>
</dbReference>
<comment type="caution">
    <text evidence="2">The sequence shown here is derived from an EMBL/GenBank/DDBJ whole genome shotgun (WGS) entry which is preliminary data.</text>
</comment>
<evidence type="ECO:0000256" key="1">
    <source>
        <dbReference type="SAM" id="Phobius"/>
    </source>
</evidence>
<name>A0A9R1CTH5_9EURY</name>
<keyword evidence="3" id="KW-1185">Reference proteome</keyword>
<keyword evidence="1" id="KW-0472">Membrane</keyword>
<dbReference type="AlphaFoldDB" id="A0A9R1CTH5"/>